<feature type="signal peptide" evidence="1">
    <location>
        <begin position="1"/>
        <end position="17"/>
    </location>
</feature>
<sequence>MWIFKLLSVTILGVAYGSQGNQQYAGHLESWKRRDLEQKVLALLQATDPVDEIKRAVKFIVEHMPPKDFHDPVVTALYVVKNIQLAFEAKKRFQDRWTGENLPELLFFNDVLPYAVMREPRTHWRSTLQPFMVNVVQDCKNAKCAVLALNKLAWSIVDPAIIFVAAPPNMLNGYSVAEVMEHHNASCTGLTIFLVSALRSVGIPARAAGVPHWHKGPKVCPDGDSSPECGNHNWVEVFADGAWYFVDQRGVLNELNKGWFFPDPVSKQYHSNTSLNHSVFATSWAPSHTLVSEYYYKNFTATARFPMVWDWDTHVNGWETVAWYNNLTRSSTESGNLAEVK</sequence>
<reference evidence="3" key="1">
    <citation type="submission" date="2021-01" db="EMBL/GenBank/DDBJ databases">
        <authorList>
            <person name="Corre E."/>
            <person name="Pelletier E."/>
            <person name="Niang G."/>
            <person name="Scheremetjew M."/>
            <person name="Finn R."/>
            <person name="Kale V."/>
            <person name="Holt S."/>
            <person name="Cochrane G."/>
            <person name="Meng A."/>
            <person name="Brown T."/>
            <person name="Cohen L."/>
        </authorList>
    </citation>
    <scope>NUCLEOTIDE SEQUENCE</scope>
    <source>
        <strain evidence="3">NY070348D</strain>
    </source>
</reference>
<dbReference type="InterPro" id="IPR002931">
    <property type="entry name" value="Transglutaminase-like"/>
</dbReference>
<dbReference type="SUPFAM" id="SSF54001">
    <property type="entry name" value="Cysteine proteinases"/>
    <property type="match status" value="1"/>
</dbReference>
<feature type="domain" description="Transglutaminase-like" evidence="2">
    <location>
        <begin position="166"/>
        <end position="247"/>
    </location>
</feature>
<dbReference type="Gene3D" id="3.10.620.30">
    <property type="match status" value="1"/>
</dbReference>
<dbReference type="Pfam" id="PF01841">
    <property type="entry name" value="Transglut_core"/>
    <property type="match status" value="1"/>
</dbReference>
<evidence type="ECO:0000313" key="3">
    <source>
        <dbReference type="EMBL" id="CAD9691515.1"/>
    </source>
</evidence>
<evidence type="ECO:0000259" key="2">
    <source>
        <dbReference type="Pfam" id="PF01841"/>
    </source>
</evidence>
<dbReference type="PANTHER" id="PTHR35532">
    <property type="entry name" value="SIMILAR TO POLYHYDROXYALKANOATE DEPOLYMERASE"/>
    <property type="match status" value="1"/>
</dbReference>
<feature type="chain" id="PRO_5031042974" description="Transglutaminase-like domain-containing protein" evidence="1">
    <location>
        <begin position="18"/>
        <end position="341"/>
    </location>
</feature>
<protein>
    <recommendedName>
        <fullName evidence="2">Transglutaminase-like domain-containing protein</fullName>
    </recommendedName>
</protein>
<organism evidence="3">
    <name type="scientific">Mucochytrium quahogii</name>
    <dbReference type="NCBI Taxonomy" id="96639"/>
    <lineage>
        <taxon>Eukaryota</taxon>
        <taxon>Sar</taxon>
        <taxon>Stramenopiles</taxon>
        <taxon>Bigyra</taxon>
        <taxon>Labyrinthulomycetes</taxon>
        <taxon>Thraustochytrida</taxon>
        <taxon>Thraustochytriidae</taxon>
        <taxon>Mucochytrium</taxon>
    </lineage>
</organism>
<dbReference type="EMBL" id="HBHK01017438">
    <property type="protein sequence ID" value="CAD9691515.1"/>
    <property type="molecule type" value="Transcribed_RNA"/>
</dbReference>
<proteinExistence type="predicted"/>
<keyword evidence="1" id="KW-0732">Signal</keyword>
<dbReference type="AlphaFoldDB" id="A0A7S2WK67"/>
<gene>
    <name evidence="3" type="ORF">QSP1433_LOCUS11017</name>
</gene>
<dbReference type="PANTHER" id="PTHR35532:SF5">
    <property type="entry name" value="CARBOHYDRATE-BINDING DOMAIN-CONTAINING PROTEIN"/>
    <property type="match status" value="1"/>
</dbReference>
<evidence type="ECO:0000256" key="1">
    <source>
        <dbReference type="SAM" id="SignalP"/>
    </source>
</evidence>
<name>A0A7S2WK67_9STRA</name>
<dbReference type="InterPro" id="IPR038765">
    <property type="entry name" value="Papain-like_cys_pep_sf"/>
</dbReference>
<accession>A0A7S2WK67</accession>